<name>A0A501XEG6_9SPHN</name>
<dbReference type="AlphaFoldDB" id="A0A501XEG6"/>
<dbReference type="InterPro" id="IPR000238">
    <property type="entry name" value="RbfA"/>
</dbReference>
<evidence type="ECO:0000313" key="4">
    <source>
        <dbReference type="EMBL" id="TPE58693.1"/>
    </source>
</evidence>
<organism evidence="4 5">
    <name type="scientific">Sandaracinobacter neustonicus</name>
    <dbReference type="NCBI Taxonomy" id="1715348"/>
    <lineage>
        <taxon>Bacteria</taxon>
        <taxon>Pseudomonadati</taxon>
        <taxon>Pseudomonadota</taxon>
        <taxon>Alphaproteobacteria</taxon>
        <taxon>Sphingomonadales</taxon>
        <taxon>Sphingosinicellaceae</taxon>
        <taxon>Sandaracinobacter</taxon>
    </lineage>
</organism>
<dbReference type="Pfam" id="PF02033">
    <property type="entry name" value="RBFA"/>
    <property type="match status" value="1"/>
</dbReference>
<sequence length="171" mass="19078">MRHRPGKLPGHPARRHHRNLRNRRASAPAVKRGHSSADGRSVRTLKVGEAMRHVLADVLARGDIRDDVLDKHIVSVSEVRVSPDLRHATAFIMPVGATPADQEAVLRALNSHARQLKGELARRVNTKYAADIHFKVDDSYAEAARIDALLRTPKVARDLEDRAPPRILDDE</sequence>
<dbReference type="NCBIfam" id="NF001802">
    <property type="entry name" value="PRK00521.2-5"/>
    <property type="match status" value="1"/>
</dbReference>
<comment type="caution">
    <text evidence="4">The sequence shown here is derived from an EMBL/GenBank/DDBJ whole genome shotgun (WGS) entry which is preliminary data.</text>
</comment>
<keyword evidence="2" id="KW-0963">Cytoplasm</keyword>
<keyword evidence="1 2" id="KW-0690">Ribosome biogenesis</keyword>
<dbReference type="GO" id="GO:0043024">
    <property type="term" value="F:ribosomal small subunit binding"/>
    <property type="evidence" value="ECO:0007669"/>
    <property type="project" value="TreeGrafter"/>
</dbReference>
<protein>
    <recommendedName>
        <fullName evidence="2">Ribosome-binding factor A</fullName>
    </recommendedName>
</protein>
<dbReference type="InterPro" id="IPR015946">
    <property type="entry name" value="KH_dom-like_a/b"/>
</dbReference>
<evidence type="ECO:0000256" key="2">
    <source>
        <dbReference type="HAMAP-Rule" id="MF_00003"/>
    </source>
</evidence>
<feature type="compositionally biased region" description="Basic residues" evidence="3">
    <location>
        <begin position="1"/>
        <end position="24"/>
    </location>
</feature>
<evidence type="ECO:0000256" key="3">
    <source>
        <dbReference type="SAM" id="MobiDB-lite"/>
    </source>
</evidence>
<dbReference type="Gene3D" id="3.30.300.20">
    <property type="match status" value="1"/>
</dbReference>
<keyword evidence="5" id="KW-1185">Reference proteome</keyword>
<dbReference type="HAMAP" id="MF_00003">
    <property type="entry name" value="RbfA"/>
    <property type="match status" value="1"/>
</dbReference>
<accession>A0A501XEG6</accession>
<dbReference type="GO" id="GO:0005829">
    <property type="term" value="C:cytosol"/>
    <property type="evidence" value="ECO:0007669"/>
    <property type="project" value="TreeGrafter"/>
</dbReference>
<evidence type="ECO:0000256" key="1">
    <source>
        <dbReference type="ARBA" id="ARBA00022517"/>
    </source>
</evidence>
<dbReference type="EMBL" id="VFSU01000034">
    <property type="protein sequence ID" value="TPE58693.1"/>
    <property type="molecule type" value="Genomic_DNA"/>
</dbReference>
<reference evidence="4 5" key="1">
    <citation type="submission" date="2019-06" db="EMBL/GenBank/DDBJ databases">
        <authorList>
            <person name="Lee I."/>
            <person name="Jang G.I."/>
            <person name="Hwang C.Y."/>
        </authorList>
    </citation>
    <scope>NUCLEOTIDE SEQUENCE [LARGE SCALE GENOMIC DNA]</scope>
    <source>
        <strain evidence="4 5">PAMC 28131</strain>
    </source>
</reference>
<dbReference type="PANTHER" id="PTHR33515:SF1">
    <property type="entry name" value="RIBOSOME-BINDING FACTOR A, CHLOROPLASTIC-RELATED"/>
    <property type="match status" value="1"/>
</dbReference>
<dbReference type="GO" id="GO:0030490">
    <property type="term" value="P:maturation of SSU-rRNA"/>
    <property type="evidence" value="ECO:0007669"/>
    <property type="project" value="UniProtKB-UniRule"/>
</dbReference>
<proteinExistence type="inferred from homology"/>
<comment type="subcellular location">
    <subcellularLocation>
        <location evidence="2">Cytoplasm</location>
    </subcellularLocation>
</comment>
<dbReference type="SUPFAM" id="SSF89919">
    <property type="entry name" value="Ribosome-binding factor A, RbfA"/>
    <property type="match status" value="1"/>
</dbReference>
<comment type="subunit">
    <text evidence="2">Monomer. Binds 30S ribosomal subunits, but not 50S ribosomal subunits or 70S ribosomes.</text>
</comment>
<comment type="similarity">
    <text evidence="2">Belongs to the RbfA family.</text>
</comment>
<dbReference type="NCBIfam" id="TIGR00082">
    <property type="entry name" value="rbfA"/>
    <property type="match status" value="1"/>
</dbReference>
<dbReference type="PANTHER" id="PTHR33515">
    <property type="entry name" value="RIBOSOME-BINDING FACTOR A, CHLOROPLASTIC-RELATED"/>
    <property type="match status" value="1"/>
</dbReference>
<dbReference type="InterPro" id="IPR023799">
    <property type="entry name" value="RbfA_dom_sf"/>
</dbReference>
<dbReference type="OrthoDB" id="9805051at2"/>
<evidence type="ECO:0000313" key="5">
    <source>
        <dbReference type="Proteomes" id="UP000319897"/>
    </source>
</evidence>
<feature type="region of interest" description="Disordered" evidence="3">
    <location>
        <begin position="1"/>
        <end position="40"/>
    </location>
</feature>
<gene>
    <name evidence="2 4" type="primary">rbfA</name>
    <name evidence="4" type="ORF">FJQ54_16735</name>
</gene>
<dbReference type="Proteomes" id="UP000319897">
    <property type="component" value="Unassembled WGS sequence"/>
</dbReference>
<comment type="function">
    <text evidence="2">One of several proteins that assist in the late maturation steps of the functional core of the 30S ribosomal subunit. Associates with free 30S ribosomal subunits (but not with 30S subunits that are part of 70S ribosomes or polysomes). Required for efficient processing of 16S rRNA. May interact with the 5'-terminal helix region of 16S rRNA.</text>
</comment>